<evidence type="ECO:0000313" key="2">
    <source>
        <dbReference type="Proteomes" id="UP000008021"/>
    </source>
</evidence>
<name>A0A0E0DD42_9ORYZ</name>
<dbReference type="HOGENOM" id="CLU_1809279_0_0_1"/>
<protein>
    <submittedName>
        <fullName evidence="1">Uncharacterized protein</fullName>
    </submittedName>
</protein>
<dbReference type="AlphaFoldDB" id="A0A0E0DD42"/>
<dbReference type="EnsemblPlants" id="OMERI04G08740.1">
    <property type="protein sequence ID" value="OMERI04G08740.1"/>
    <property type="gene ID" value="OMERI04G08740"/>
</dbReference>
<keyword evidence="2" id="KW-1185">Reference proteome</keyword>
<dbReference type="PANTHER" id="PTHR33491">
    <property type="entry name" value="OSJNBA0016N04.9 PROTEIN"/>
    <property type="match status" value="1"/>
</dbReference>
<accession>A0A0E0DD42</accession>
<organism evidence="1">
    <name type="scientific">Oryza meridionalis</name>
    <dbReference type="NCBI Taxonomy" id="40149"/>
    <lineage>
        <taxon>Eukaryota</taxon>
        <taxon>Viridiplantae</taxon>
        <taxon>Streptophyta</taxon>
        <taxon>Embryophyta</taxon>
        <taxon>Tracheophyta</taxon>
        <taxon>Spermatophyta</taxon>
        <taxon>Magnoliopsida</taxon>
        <taxon>Liliopsida</taxon>
        <taxon>Poales</taxon>
        <taxon>Poaceae</taxon>
        <taxon>BOP clade</taxon>
        <taxon>Oryzoideae</taxon>
        <taxon>Oryzeae</taxon>
        <taxon>Oryzinae</taxon>
        <taxon>Oryza</taxon>
    </lineage>
</organism>
<sequence length="143" mass="16100">MISYPFGFEAGCSWPCFDLICRDTINGKKPFLPLARVWNNISSYCYDSASKGMIDESSDSIVYLPEAYMLSDTENKFIIVGCQTVAYIQVGDREGVRYTSACTALCGPNGDDLASLMDAWRLLRHKLLRGHHHRGAQFLQYDV</sequence>
<reference evidence="1" key="2">
    <citation type="submission" date="2018-05" db="EMBL/GenBank/DDBJ databases">
        <title>OmerRS3 (Oryza meridionalis Reference Sequence Version 3).</title>
        <authorList>
            <person name="Zhang J."/>
            <person name="Kudrna D."/>
            <person name="Lee S."/>
            <person name="Talag J."/>
            <person name="Welchert J."/>
            <person name="Wing R.A."/>
        </authorList>
    </citation>
    <scope>NUCLEOTIDE SEQUENCE [LARGE SCALE GENOMIC DNA]</scope>
    <source>
        <strain evidence="1">cv. OR44</strain>
    </source>
</reference>
<reference evidence="1" key="1">
    <citation type="submission" date="2015-04" db="UniProtKB">
        <authorList>
            <consortium name="EnsemblPlants"/>
        </authorList>
    </citation>
    <scope>IDENTIFICATION</scope>
</reference>
<proteinExistence type="predicted"/>
<evidence type="ECO:0000313" key="1">
    <source>
        <dbReference type="EnsemblPlants" id="OMERI04G08740.1"/>
    </source>
</evidence>
<dbReference type="Proteomes" id="UP000008021">
    <property type="component" value="Chromosome 4"/>
</dbReference>
<dbReference type="Gramene" id="OMERI04G08740.1">
    <property type="protein sequence ID" value="OMERI04G08740.1"/>
    <property type="gene ID" value="OMERI04G08740"/>
</dbReference>